<keyword evidence="4" id="KW-1185">Reference proteome</keyword>
<dbReference type="EMBL" id="JAPWDV010000001">
    <property type="protein sequence ID" value="KAJ6223095.1"/>
    <property type="molecule type" value="Genomic_DNA"/>
</dbReference>
<proteinExistence type="predicted"/>
<dbReference type="AlphaFoldDB" id="A0A9Q0MBY7"/>
<evidence type="ECO:0000313" key="3">
    <source>
        <dbReference type="EMBL" id="KAJ6223095.1"/>
    </source>
</evidence>
<reference evidence="3" key="1">
    <citation type="submission" date="2022-12" db="EMBL/GenBank/DDBJ databases">
        <title>Genome assemblies of Blomia tropicalis.</title>
        <authorList>
            <person name="Cui Y."/>
        </authorList>
    </citation>
    <scope>NUCLEOTIDE SEQUENCE</scope>
    <source>
        <tissue evidence="3">Adult mites</tissue>
    </source>
</reference>
<evidence type="ECO:0000256" key="1">
    <source>
        <dbReference type="SAM" id="MobiDB-lite"/>
    </source>
</evidence>
<organism evidence="3 4">
    <name type="scientific">Blomia tropicalis</name>
    <name type="common">Mite</name>
    <dbReference type="NCBI Taxonomy" id="40697"/>
    <lineage>
        <taxon>Eukaryota</taxon>
        <taxon>Metazoa</taxon>
        <taxon>Ecdysozoa</taxon>
        <taxon>Arthropoda</taxon>
        <taxon>Chelicerata</taxon>
        <taxon>Arachnida</taxon>
        <taxon>Acari</taxon>
        <taxon>Acariformes</taxon>
        <taxon>Sarcoptiformes</taxon>
        <taxon>Astigmata</taxon>
        <taxon>Glycyphagoidea</taxon>
        <taxon>Echimyopodidae</taxon>
        <taxon>Blomia</taxon>
    </lineage>
</organism>
<feature type="region of interest" description="Disordered" evidence="1">
    <location>
        <begin position="314"/>
        <end position="334"/>
    </location>
</feature>
<comment type="caution">
    <text evidence="3">The sequence shown here is derived from an EMBL/GenBank/DDBJ whole genome shotgun (WGS) entry which is preliminary data.</text>
</comment>
<dbReference type="Proteomes" id="UP001142055">
    <property type="component" value="Chromosome 1"/>
</dbReference>
<feature type="compositionally biased region" description="Basic and acidic residues" evidence="1">
    <location>
        <begin position="316"/>
        <end position="334"/>
    </location>
</feature>
<evidence type="ECO:0000256" key="2">
    <source>
        <dbReference type="SAM" id="Phobius"/>
    </source>
</evidence>
<evidence type="ECO:0000313" key="4">
    <source>
        <dbReference type="Proteomes" id="UP001142055"/>
    </source>
</evidence>
<gene>
    <name evidence="3" type="ORF">RDWZM_001640</name>
</gene>
<sequence length="334" mass="38455">MPSIISSCDDEEIVIAIPQDRSLNRVVNNNNKSINSTILNSPSSNHRLQTLTRNQRTPLASNTRMMVTTTIKCSDNKVTSTVDRASTPISIGMMSNASSMLYLTSTTTIDDTSRHKHSSFNNVNIRSNDHAKQCRTKMGKRWLTSCGSHNSDFSDDDHYDQMKSCGRRTHHSVAYYLHMPRMDRFLSWVQQWAIYSFFILPIIWIMMAITWIVYLRKRNAVDYVRLMTVDSKSSSSNIFSERDELEDHDRTENELLKMWHVALFMTIIAIIITIIFACIIVVKSNWAYSFEFIPNEDQINLDLSSNLSTTIDEPLMSDHNDDDKCNESKVNEIK</sequence>
<keyword evidence="2" id="KW-0472">Membrane</keyword>
<name>A0A9Q0MBY7_BLOTA</name>
<feature type="transmembrane region" description="Helical" evidence="2">
    <location>
        <begin position="258"/>
        <end position="282"/>
    </location>
</feature>
<feature type="transmembrane region" description="Helical" evidence="2">
    <location>
        <begin position="192"/>
        <end position="214"/>
    </location>
</feature>
<accession>A0A9Q0MBY7</accession>
<keyword evidence="2" id="KW-0812">Transmembrane</keyword>
<protein>
    <submittedName>
        <fullName evidence="3">Uncharacterized protein</fullName>
    </submittedName>
</protein>
<keyword evidence="2" id="KW-1133">Transmembrane helix</keyword>